<dbReference type="Proteomes" id="UP000076881">
    <property type="component" value="Unassembled WGS sequence"/>
</dbReference>
<dbReference type="AlphaFoldDB" id="A0A168HY26"/>
<name>A0A168HY26_CORDF</name>
<evidence type="ECO:0000313" key="1">
    <source>
        <dbReference type="EMBL" id="OAA78457.1"/>
    </source>
</evidence>
<sequence length="301" mass="33468">MAPILYAGAILSALVAVHRLFQFHAVHSLFVSCASRTNTRHQTRFESSERYLISGEAARASERPGLVTFEFEEDGDGLLIQVPVGSWWRTVTARHRTQVMCREVDLISGDWAIRGFYASIPLRGPPEKPNLWYDIQVMVKFVDIDADSSIHTGHRFCEPGVKLTLNTADGQKTVAFFYPDVWDDIPSSDEQFFMPPKKESQAPDKWSISVQSSTCNDTEDSNQPLRPMLCSAAKEVANGTLTTKDIDHAAGEGSSSAVKNSDGSVTITDFSVAYLKMLHPKTRANWYIAQAVFKALSFNLN</sequence>
<reference evidence="1 2" key="1">
    <citation type="journal article" date="2016" name="Genome Biol. Evol.">
        <title>Divergent and convergent evolution of fungal pathogenicity.</title>
        <authorList>
            <person name="Shang Y."/>
            <person name="Xiao G."/>
            <person name="Zheng P."/>
            <person name="Cen K."/>
            <person name="Zhan S."/>
            <person name="Wang C."/>
        </authorList>
    </citation>
    <scope>NUCLEOTIDE SEQUENCE [LARGE SCALE GENOMIC DNA]</scope>
    <source>
        <strain evidence="1 2">RCEF 1005</strain>
    </source>
</reference>
<gene>
    <name evidence="1" type="ORF">LEL_05280</name>
</gene>
<proteinExistence type="predicted"/>
<dbReference type="OrthoDB" id="5372385at2759"/>
<evidence type="ECO:0000313" key="2">
    <source>
        <dbReference type="Proteomes" id="UP000076881"/>
    </source>
</evidence>
<keyword evidence="2" id="KW-1185">Reference proteome</keyword>
<dbReference type="EMBL" id="AZHF01000003">
    <property type="protein sequence ID" value="OAA78457.1"/>
    <property type="molecule type" value="Genomic_DNA"/>
</dbReference>
<protein>
    <submittedName>
        <fullName evidence="1">LysM domain protein</fullName>
    </submittedName>
</protein>
<accession>A0A168HY26</accession>
<comment type="caution">
    <text evidence="1">The sequence shown here is derived from an EMBL/GenBank/DDBJ whole genome shotgun (WGS) entry which is preliminary data.</text>
</comment>
<organism evidence="1 2">
    <name type="scientific">Akanthomyces lecanii RCEF 1005</name>
    <dbReference type="NCBI Taxonomy" id="1081108"/>
    <lineage>
        <taxon>Eukaryota</taxon>
        <taxon>Fungi</taxon>
        <taxon>Dikarya</taxon>
        <taxon>Ascomycota</taxon>
        <taxon>Pezizomycotina</taxon>
        <taxon>Sordariomycetes</taxon>
        <taxon>Hypocreomycetidae</taxon>
        <taxon>Hypocreales</taxon>
        <taxon>Cordycipitaceae</taxon>
        <taxon>Akanthomyces</taxon>
        <taxon>Cordyceps confragosa</taxon>
    </lineage>
</organism>